<gene>
    <name evidence="9" type="ORF">ERS852407_03465</name>
</gene>
<dbReference type="GO" id="GO:0016651">
    <property type="term" value="F:oxidoreductase activity, acting on NAD(P)H"/>
    <property type="evidence" value="ECO:0007669"/>
    <property type="project" value="UniProtKB-ARBA"/>
</dbReference>
<accession>A0A174GUB2</accession>
<dbReference type="AlphaFoldDB" id="A0A174GUB2"/>
<dbReference type="PANTHER" id="PTHR43717">
    <property type="entry name" value="ANAEROBIC NITRIC OXIDE REDUCTASE FLAVORUBREDOXIN"/>
    <property type="match status" value="1"/>
</dbReference>
<name>A0A174GUB2_9FIRM</name>
<dbReference type="GO" id="GO:0009055">
    <property type="term" value="F:electron transfer activity"/>
    <property type="evidence" value="ECO:0007669"/>
    <property type="project" value="UniProtKB-UniRule"/>
</dbReference>
<keyword evidence="4 7" id="KW-0285">Flavoprotein</keyword>
<evidence type="ECO:0000313" key="10">
    <source>
        <dbReference type="Proteomes" id="UP000095651"/>
    </source>
</evidence>
<evidence type="ECO:0000259" key="8">
    <source>
        <dbReference type="PROSITE" id="PS50902"/>
    </source>
</evidence>
<dbReference type="InterPro" id="IPR010087">
    <property type="entry name" value="Flav_short"/>
</dbReference>
<sequence>MSDIYVVYFSSTGNTEEMAKHVADGIERKGGNPVLTEIGSADPDHLKEASAFALGCPACGAEELDESMESLIEEISGSLEGKHVGLFGSYGWGGGDWMREWEKRMAERGAKIVGGEGVIALESPDGDAEKQLKNLGEALAELGAQA</sequence>
<organism evidence="9 10">
    <name type="scientific">Hungatella hathewayi</name>
    <dbReference type="NCBI Taxonomy" id="154046"/>
    <lineage>
        <taxon>Bacteria</taxon>
        <taxon>Bacillati</taxon>
        <taxon>Bacillota</taxon>
        <taxon>Clostridia</taxon>
        <taxon>Lachnospirales</taxon>
        <taxon>Lachnospiraceae</taxon>
        <taxon>Hungatella</taxon>
    </lineage>
</organism>
<dbReference type="GO" id="GO:0010181">
    <property type="term" value="F:FMN binding"/>
    <property type="evidence" value="ECO:0007669"/>
    <property type="project" value="UniProtKB-UniRule"/>
</dbReference>
<proteinExistence type="inferred from homology"/>
<keyword evidence="5 7" id="KW-0288">FMN</keyword>
<feature type="domain" description="Flavodoxin-like" evidence="8">
    <location>
        <begin position="4"/>
        <end position="140"/>
    </location>
</feature>
<comment type="cofactor">
    <cofactor evidence="1 7">
        <name>FMN</name>
        <dbReference type="ChEBI" id="CHEBI:58210"/>
    </cofactor>
</comment>
<dbReference type="PANTHER" id="PTHR43717:SF1">
    <property type="entry name" value="ANAEROBIC NITRIC OXIDE REDUCTASE FLAVORUBREDOXIN"/>
    <property type="match status" value="1"/>
</dbReference>
<evidence type="ECO:0000256" key="5">
    <source>
        <dbReference type="ARBA" id="ARBA00022643"/>
    </source>
</evidence>
<reference evidence="9 10" key="1">
    <citation type="submission" date="2015-09" db="EMBL/GenBank/DDBJ databases">
        <authorList>
            <consortium name="Pathogen Informatics"/>
        </authorList>
    </citation>
    <scope>NUCLEOTIDE SEQUENCE [LARGE SCALE GENOMIC DNA]</scope>
    <source>
        <strain evidence="9 10">2789STDY5608850</strain>
    </source>
</reference>
<evidence type="ECO:0000256" key="2">
    <source>
        <dbReference type="ARBA" id="ARBA00005267"/>
    </source>
</evidence>
<dbReference type="Proteomes" id="UP000095651">
    <property type="component" value="Unassembled WGS sequence"/>
</dbReference>
<dbReference type="Pfam" id="PF00258">
    <property type="entry name" value="Flavodoxin_1"/>
    <property type="match status" value="1"/>
</dbReference>
<dbReference type="InterPro" id="IPR001226">
    <property type="entry name" value="Flavodoxin_CS"/>
</dbReference>
<dbReference type="InterPro" id="IPR008254">
    <property type="entry name" value="Flavodoxin/NO_synth"/>
</dbReference>
<comment type="similarity">
    <text evidence="2 7">Belongs to the flavodoxin family.</text>
</comment>
<dbReference type="PROSITE" id="PS00201">
    <property type="entry name" value="FLAVODOXIN"/>
    <property type="match status" value="1"/>
</dbReference>
<dbReference type="EMBL" id="CYZE01000009">
    <property type="protein sequence ID" value="CUO64409.1"/>
    <property type="molecule type" value="Genomic_DNA"/>
</dbReference>
<keyword evidence="3 7" id="KW-0813">Transport</keyword>
<dbReference type="InterPro" id="IPR029039">
    <property type="entry name" value="Flavoprotein-like_sf"/>
</dbReference>
<dbReference type="NCBIfam" id="TIGR01753">
    <property type="entry name" value="flav_short"/>
    <property type="match status" value="1"/>
</dbReference>
<evidence type="ECO:0000256" key="3">
    <source>
        <dbReference type="ARBA" id="ARBA00022448"/>
    </source>
</evidence>
<dbReference type="PROSITE" id="PS50902">
    <property type="entry name" value="FLAVODOXIN_LIKE"/>
    <property type="match status" value="1"/>
</dbReference>
<evidence type="ECO:0000256" key="6">
    <source>
        <dbReference type="ARBA" id="ARBA00022982"/>
    </source>
</evidence>
<evidence type="ECO:0000256" key="4">
    <source>
        <dbReference type="ARBA" id="ARBA00022630"/>
    </source>
</evidence>
<evidence type="ECO:0000313" key="9">
    <source>
        <dbReference type="EMBL" id="CUO64409.1"/>
    </source>
</evidence>
<evidence type="ECO:0000256" key="1">
    <source>
        <dbReference type="ARBA" id="ARBA00001917"/>
    </source>
</evidence>
<comment type="function">
    <text evidence="7">Low-potential electron donor to a number of redox enzymes.</text>
</comment>
<protein>
    <recommendedName>
        <fullName evidence="7">Flavodoxin</fullName>
    </recommendedName>
</protein>
<keyword evidence="6 7" id="KW-0249">Electron transport</keyword>
<dbReference type="RefSeq" id="WP_055657054.1">
    <property type="nucleotide sequence ID" value="NZ_CABIXC010000009.1"/>
</dbReference>
<evidence type="ECO:0000256" key="7">
    <source>
        <dbReference type="RuleBase" id="RU367037"/>
    </source>
</evidence>
<dbReference type="SUPFAM" id="SSF52218">
    <property type="entry name" value="Flavoproteins"/>
    <property type="match status" value="1"/>
</dbReference>
<dbReference type="Gene3D" id="3.40.50.360">
    <property type="match status" value="1"/>
</dbReference>